<evidence type="ECO:0000256" key="1">
    <source>
        <dbReference type="PROSITE-ProRule" id="PRU00425"/>
    </source>
</evidence>
<dbReference type="EMBL" id="OW969750">
    <property type="protein sequence ID" value="CAH6245386.1"/>
    <property type="molecule type" value="Genomic_DNA"/>
</dbReference>
<dbReference type="InterPro" id="IPR004702">
    <property type="entry name" value="PTS_sorb_EIIBC"/>
</dbReference>
<evidence type="ECO:0000313" key="5">
    <source>
        <dbReference type="Proteomes" id="UP000789617"/>
    </source>
</evidence>
<dbReference type="PANTHER" id="PTHR39427">
    <property type="match status" value="1"/>
</dbReference>
<proteinExistence type="predicted"/>
<keyword evidence="4" id="KW-0614">Plasmid</keyword>
<dbReference type="Pfam" id="PF07663">
    <property type="entry name" value="EIIBC-GUT_C"/>
    <property type="match status" value="1"/>
</dbReference>
<dbReference type="InterPro" id="IPR011618">
    <property type="entry name" value="PTS_EIIBC_GUT_N"/>
</dbReference>
<dbReference type="PROSITE" id="PS51102">
    <property type="entry name" value="PTS_EIIB_TYPE_5"/>
    <property type="match status" value="1"/>
</dbReference>
<comment type="caution">
    <text evidence="1">Lacks conserved residue(s) required for the propagation of feature annotation.</text>
</comment>
<evidence type="ECO:0000256" key="2">
    <source>
        <dbReference type="SAM" id="Phobius"/>
    </source>
</evidence>
<dbReference type="GO" id="GO:0016020">
    <property type="term" value="C:membrane"/>
    <property type="evidence" value="ECO:0007669"/>
    <property type="project" value="InterPro"/>
</dbReference>
<feature type="transmembrane region" description="Helical" evidence="2">
    <location>
        <begin position="211"/>
        <end position="234"/>
    </location>
</feature>
<dbReference type="RefSeq" id="WP_179153965.1">
    <property type="nucleotide sequence ID" value="NZ_JAAFAQ010000011.1"/>
</dbReference>
<evidence type="ECO:0000259" key="3">
    <source>
        <dbReference type="PROSITE" id="PS51102"/>
    </source>
</evidence>
<reference evidence="4" key="1">
    <citation type="submission" date="2022-05" db="EMBL/GenBank/DDBJ databases">
        <authorList>
            <person name="Alioto T."/>
            <person name="Alioto T."/>
            <person name="Gomez Garrido J."/>
        </authorList>
    </citation>
    <scope>NUCLEOTIDE SEQUENCE</scope>
    <source>
        <strain evidence="4">0</strain>
        <plasmid evidence="4">P1</plasmid>
    </source>
</reference>
<name>A0A9P0VK01_KLEVA</name>
<sequence length="327" mass="34192">MDLIHVRPGPGGTGTGLWLPVCSGRVILCLTGGDFHPVAIELAALTESELVNGYAILPPDEQVLCVVLDDPGSFLCGLYPQKHIPVINVRPGSYRGRLACFIDDDTFVSGVTLTELAQADRQTLPDPEPRSLPVNDTVVHQVPEPPRGVRRVVATEVRLAALLGEMLPLLRDAARDAIQVALRDILPFMALIALLMAFAEDSTVGTALAHLLTPLVSSVWGLVLLSVICSFPFLSPLLGPGAAFTQVVGVIIGTQIGAGTLPPALALPALFAINVQVGCDFIPVGLATQGATRATIAAGVPAFLLSRQLTGPLAVVIGWACATGLFT</sequence>
<protein>
    <submittedName>
        <fullName evidence="4">PTS system glucitol/sorbitol-specific EIIB component</fullName>
    </submittedName>
</protein>
<keyword evidence="2" id="KW-0812">Transmembrane</keyword>
<dbReference type="InterPro" id="IPR011638">
    <property type="entry name" value="PTS_EIIBC_GUT_C"/>
</dbReference>
<dbReference type="Proteomes" id="UP000789617">
    <property type="component" value="Plasmid P1"/>
</dbReference>
<dbReference type="PANTHER" id="PTHR39427:SF1">
    <property type="entry name" value="PTS SYSTEM GLUCITOL_SORBITOL-SPECIFIC EIIB COMPONENT"/>
    <property type="match status" value="1"/>
</dbReference>
<feature type="domain" description="PTS EIIB type-5" evidence="3">
    <location>
        <begin position="1"/>
        <end position="186"/>
    </location>
</feature>
<keyword evidence="2" id="KW-0472">Membrane</keyword>
<dbReference type="AlphaFoldDB" id="A0A9P0VK01"/>
<geneLocation type="plasmid" evidence="4 5">
    <name>P1</name>
</geneLocation>
<dbReference type="GO" id="GO:0009401">
    <property type="term" value="P:phosphoenolpyruvate-dependent sugar phosphotransferase system"/>
    <property type="evidence" value="ECO:0007669"/>
    <property type="project" value="InterPro"/>
</dbReference>
<keyword evidence="2" id="KW-1133">Transmembrane helix</keyword>
<keyword evidence="5" id="KW-1185">Reference proteome</keyword>
<organism evidence="4 5">
    <name type="scientific">Klebsiella variicola</name>
    <dbReference type="NCBI Taxonomy" id="244366"/>
    <lineage>
        <taxon>Bacteria</taxon>
        <taxon>Pseudomonadati</taxon>
        <taxon>Pseudomonadota</taxon>
        <taxon>Gammaproteobacteria</taxon>
        <taxon>Enterobacterales</taxon>
        <taxon>Enterobacteriaceae</taxon>
        <taxon>Klebsiella/Raoultella group</taxon>
        <taxon>Klebsiella</taxon>
        <taxon>Klebsiella pneumoniae complex</taxon>
    </lineage>
</organism>
<gene>
    <name evidence="4" type="ORF">AN2335V1_4786</name>
</gene>
<dbReference type="Pfam" id="PF03612">
    <property type="entry name" value="EIIBC-GUT_N"/>
    <property type="match status" value="1"/>
</dbReference>
<evidence type="ECO:0000313" key="4">
    <source>
        <dbReference type="EMBL" id="CAH6245386.1"/>
    </source>
</evidence>
<accession>A0A9P0VK01</accession>
<dbReference type="GO" id="GO:0008982">
    <property type="term" value="F:protein-N(PI)-phosphohistidine-sugar phosphotransferase activity"/>
    <property type="evidence" value="ECO:0007669"/>
    <property type="project" value="InterPro"/>
</dbReference>